<feature type="transmembrane region" description="Helical" evidence="1">
    <location>
        <begin position="62"/>
        <end position="81"/>
    </location>
</feature>
<protein>
    <submittedName>
        <fullName evidence="2">Uncharacterized protein</fullName>
    </submittedName>
</protein>
<dbReference type="InterPro" id="IPR058324">
    <property type="entry name" value="DUF8011"/>
</dbReference>
<evidence type="ECO:0000313" key="3">
    <source>
        <dbReference type="Proteomes" id="UP000011687"/>
    </source>
</evidence>
<keyword evidence="1" id="KW-0472">Membrane</keyword>
<keyword evidence="3" id="KW-1185">Reference proteome</keyword>
<reference evidence="2 3" key="1">
    <citation type="journal article" date="2014" name="PLoS Genet.">
        <title>Phylogenetically driven sequencing of extremely halophilic archaea reveals strategies for static and dynamic osmo-response.</title>
        <authorList>
            <person name="Becker E.A."/>
            <person name="Seitzer P.M."/>
            <person name="Tritt A."/>
            <person name="Larsen D."/>
            <person name="Krusor M."/>
            <person name="Yao A.I."/>
            <person name="Wu D."/>
            <person name="Madern D."/>
            <person name="Eisen J.A."/>
            <person name="Darling A.E."/>
            <person name="Facciotti M.T."/>
        </authorList>
    </citation>
    <scope>NUCLEOTIDE SEQUENCE [LARGE SCALE GENOMIC DNA]</scope>
    <source>
        <strain evidence="2 3">ATCC 33799</strain>
    </source>
</reference>
<comment type="caution">
    <text evidence="2">The sequence shown here is derived from an EMBL/GenBank/DDBJ whole genome shotgun (WGS) entry which is preliminary data.</text>
</comment>
<evidence type="ECO:0000313" key="2">
    <source>
        <dbReference type="EMBL" id="EMA14887.1"/>
    </source>
</evidence>
<feature type="transmembrane region" description="Helical" evidence="1">
    <location>
        <begin position="87"/>
        <end position="104"/>
    </location>
</feature>
<dbReference type="Pfam" id="PF26041">
    <property type="entry name" value="DUF8011"/>
    <property type="match status" value="1"/>
</dbReference>
<sequence>MEERKRVRRAARAIQKEVLTESVDVVAPSANPRNISTSRGKTHSMPSIIDETVFGDPSRGLAVVYLCGALLLAGQQVYYVIVEGATPFYAGLFLSAGMALSGIAESLPNPRRRAAGVLRVTALVVLVSMLVILFVTPDLLIN</sequence>
<evidence type="ECO:0000256" key="1">
    <source>
        <dbReference type="SAM" id="Phobius"/>
    </source>
</evidence>
<feature type="transmembrane region" description="Helical" evidence="1">
    <location>
        <begin position="116"/>
        <end position="136"/>
    </location>
</feature>
<keyword evidence="1" id="KW-0812">Transmembrane</keyword>
<dbReference type="AlphaFoldDB" id="M0K0D5"/>
<organism evidence="2 3">
    <name type="scientific">Haloarcula marismortui ATCC 33799</name>
    <dbReference type="NCBI Taxonomy" id="662475"/>
    <lineage>
        <taxon>Archaea</taxon>
        <taxon>Methanobacteriati</taxon>
        <taxon>Methanobacteriota</taxon>
        <taxon>Stenosarchaea group</taxon>
        <taxon>Halobacteria</taxon>
        <taxon>Halobacteriales</taxon>
        <taxon>Haloarculaceae</taxon>
        <taxon>Haloarcula</taxon>
    </lineage>
</organism>
<dbReference type="EMBL" id="AOLS01000072">
    <property type="protein sequence ID" value="EMA14887.1"/>
    <property type="molecule type" value="Genomic_DNA"/>
</dbReference>
<keyword evidence="1" id="KW-1133">Transmembrane helix</keyword>
<dbReference type="PATRIC" id="fig|662475.6.peg.3009"/>
<gene>
    <name evidence="2" type="ORF">C435_15342</name>
</gene>
<dbReference type="Proteomes" id="UP000011687">
    <property type="component" value="Unassembled WGS sequence"/>
</dbReference>
<name>M0K0D5_9EURY</name>
<proteinExistence type="predicted"/>
<accession>M0K0D5</accession>